<comment type="subunit">
    <text evidence="5">Heterooligomer composed of large and small subunits.</text>
</comment>
<keyword evidence="1 5" id="KW-0963">Cytoplasm</keyword>
<feature type="domain" description="Exonuclease VII large subunit C-terminal" evidence="8">
    <location>
        <begin position="125"/>
        <end position="439"/>
    </location>
</feature>
<evidence type="ECO:0000259" key="8">
    <source>
        <dbReference type="Pfam" id="PF02601"/>
    </source>
</evidence>
<dbReference type="GO" id="GO:0005737">
    <property type="term" value="C:cytoplasm"/>
    <property type="evidence" value="ECO:0007669"/>
    <property type="project" value="UniProtKB-SubCell"/>
</dbReference>
<evidence type="ECO:0000313" key="10">
    <source>
        <dbReference type="EMBL" id="MBP3952302.1"/>
    </source>
</evidence>
<dbReference type="NCBIfam" id="TIGR00237">
    <property type="entry name" value="xseA"/>
    <property type="match status" value="1"/>
</dbReference>
<evidence type="ECO:0000256" key="7">
    <source>
        <dbReference type="SAM" id="Coils"/>
    </source>
</evidence>
<evidence type="ECO:0000256" key="1">
    <source>
        <dbReference type="ARBA" id="ARBA00022490"/>
    </source>
</evidence>
<feature type="coiled-coil region" evidence="7">
    <location>
        <begin position="281"/>
        <end position="331"/>
    </location>
</feature>
<reference evidence="10" key="1">
    <citation type="submission" date="2021-03" db="EMBL/GenBank/DDBJ databases">
        <title>Bacillus suaedae sp. nov., isolated from Suaeda aralocaspica.</title>
        <authorList>
            <person name="Lei R.F.R."/>
        </authorList>
    </citation>
    <scope>NUCLEOTIDE SEQUENCE</scope>
    <source>
        <strain evidence="10">YZJH907-2</strain>
    </source>
</reference>
<dbReference type="Proteomes" id="UP000678228">
    <property type="component" value="Unassembled WGS sequence"/>
</dbReference>
<comment type="subcellular location">
    <subcellularLocation>
        <location evidence="5 6">Cytoplasm</location>
    </subcellularLocation>
</comment>
<dbReference type="InterPro" id="IPR025824">
    <property type="entry name" value="OB-fold_nuc-bd_dom"/>
</dbReference>
<dbReference type="EMBL" id="JAGKSQ010000005">
    <property type="protein sequence ID" value="MBP3952302.1"/>
    <property type="molecule type" value="Genomic_DNA"/>
</dbReference>
<dbReference type="GO" id="GO:0003676">
    <property type="term" value="F:nucleic acid binding"/>
    <property type="evidence" value="ECO:0007669"/>
    <property type="project" value="InterPro"/>
</dbReference>
<dbReference type="EC" id="3.1.11.6" evidence="5"/>
<dbReference type="Pfam" id="PF02601">
    <property type="entry name" value="Exonuc_VII_L"/>
    <property type="match status" value="1"/>
</dbReference>
<keyword evidence="2 5" id="KW-0540">Nuclease</keyword>
<comment type="similarity">
    <text evidence="5 6">Belongs to the XseA family.</text>
</comment>
<keyword evidence="3 5" id="KW-0378">Hydrolase</keyword>
<dbReference type="GO" id="GO:0006308">
    <property type="term" value="P:DNA catabolic process"/>
    <property type="evidence" value="ECO:0007669"/>
    <property type="project" value="UniProtKB-UniRule"/>
</dbReference>
<comment type="caution">
    <text evidence="10">The sequence shown here is derived from an EMBL/GenBank/DDBJ whole genome shotgun (WGS) entry which is preliminary data.</text>
</comment>
<evidence type="ECO:0000256" key="6">
    <source>
        <dbReference type="RuleBase" id="RU004355"/>
    </source>
</evidence>
<keyword evidence="4 5" id="KW-0269">Exonuclease</keyword>
<sequence length="455" mass="52001">MSEQSILTISEVTRYIKSLLEEDAILTDVWIRGELSNVKLHSRGHLYFTVKDQQSRIQAVMFAGNNRFLAFKPENGMKVLIRGEINVYEPYGQYQLYAKEMQPDGIGSLYLAYEKLKATLEAEGLFSETRKKAIPTFPNRIAVITSPTGAAIQDIVSTLKRRYPIAQITLLPVLVQGGQAPGSIVRAIRQVDAANCFDVLIVGRGGGSIEELWAFNDEDVVRTIAGATVPIISAVGHETDYTISDFVADLRAPTPTGAAELAVPDYQEIKRTLISLNKRLAHRVKEQISREKSKLERMNRSYAFRYPEQLVKQKEQQLDNYLDRLKRAIEMTRKKPVEQLNLLDQRLKRMHPNNQMITAKDKRMQLKQRLTKAMQEQIKAKRQPFEKHISELHLLSPLRLMDRGYNLAYDKNKTLIKSTKQVQEGSELDLRLRDGMILCRVVKKSPVKEEEVKHD</sequence>
<dbReference type="InterPro" id="IPR003753">
    <property type="entry name" value="Exonuc_VII_L"/>
</dbReference>
<evidence type="ECO:0000259" key="9">
    <source>
        <dbReference type="Pfam" id="PF13742"/>
    </source>
</evidence>
<organism evidence="10 11">
    <name type="scientific">Halalkalibacter suaedae</name>
    <dbReference type="NCBI Taxonomy" id="2822140"/>
    <lineage>
        <taxon>Bacteria</taxon>
        <taxon>Bacillati</taxon>
        <taxon>Bacillota</taxon>
        <taxon>Bacilli</taxon>
        <taxon>Bacillales</taxon>
        <taxon>Bacillaceae</taxon>
        <taxon>Halalkalibacter</taxon>
    </lineage>
</organism>
<comment type="catalytic activity">
    <reaction evidence="5 6">
        <text>Exonucleolytic cleavage in either 5'- to 3'- or 3'- to 5'-direction to yield nucleoside 5'-phosphates.</text>
        <dbReference type="EC" id="3.1.11.6"/>
    </reaction>
</comment>
<dbReference type="GO" id="GO:0009318">
    <property type="term" value="C:exodeoxyribonuclease VII complex"/>
    <property type="evidence" value="ECO:0007669"/>
    <property type="project" value="UniProtKB-UniRule"/>
</dbReference>
<dbReference type="RefSeq" id="WP_210597988.1">
    <property type="nucleotide sequence ID" value="NZ_JAGKSQ010000005.1"/>
</dbReference>
<evidence type="ECO:0000313" key="11">
    <source>
        <dbReference type="Proteomes" id="UP000678228"/>
    </source>
</evidence>
<evidence type="ECO:0000256" key="5">
    <source>
        <dbReference type="HAMAP-Rule" id="MF_00378"/>
    </source>
</evidence>
<comment type="function">
    <text evidence="5">Bidirectionally degrades single-stranded DNA into large acid-insoluble oligonucleotides, which are then degraded further into small acid-soluble oligonucleotides.</text>
</comment>
<dbReference type="PANTHER" id="PTHR30008:SF0">
    <property type="entry name" value="EXODEOXYRIBONUCLEASE 7 LARGE SUBUNIT"/>
    <property type="match status" value="1"/>
</dbReference>
<feature type="domain" description="OB-fold nucleic acid binding" evidence="9">
    <location>
        <begin position="7"/>
        <end position="102"/>
    </location>
</feature>
<feature type="coiled-coil region" evidence="7">
    <location>
        <begin position="356"/>
        <end position="383"/>
    </location>
</feature>
<keyword evidence="7" id="KW-0175">Coiled coil</keyword>
<keyword evidence="11" id="KW-1185">Reference proteome</keyword>
<evidence type="ECO:0000256" key="4">
    <source>
        <dbReference type="ARBA" id="ARBA00022839"/>
    </source>
</evidence>
<accession>A0A941AQ70</accession>
<dbReference type="AlphaFoldDB" id="A0A941AQ70"/>
<dbReference type="HAMAP" id="MF_00378">
    <property type="entry name" value="Exonuc_7_L"/>
    <property type="match status" value="1"/>
</dbReference>
<gene>
    <name evidence="5" type="primary">xseA</name>
    <name evidence="10" type="ORF">J7W16_14265</name>
</gene>
<evidence type="ECO:0000256" key="2">
    <source>
        <dbReference type="ARBA" id="ARBA00022722"/>
    </source>
</evidence>
<dbReference type="Pfam" id="PF13742">
    <property type="entry name" value="tRNA_anti_2"/>
    <property type="match status" value="1"/>
</dbReference>
<name>A0A941AQ70_9BACI</name>
<dbReference type="GO" id="GO:0008855">
    <property type="term" value="F:exodeoxyribonuclease VII activity"/>
    <property type="evidence" value="ECO:0007669"/>
    <property type="project" value="UniProtKB-UniRule"/>
</dbReference>
<evidence type="ECO:0000256" key="3">
    <source>
        <dbReference type="ARBA" id="ARBA00022801"/>
    </source>
</evidence>
<dbReference type="InterPro" id="IPR020579">
    <property type="entry name" value="Exonuc_VII_lsu_C"/>
</dbReference>
<proteinExistence type="inferred from homology"/>
<protein>
    <recommendedName>
        <fullName evidence="5">Exodeoxyribonuclease 7 large subunit</fullName>
        <ecNumber evidence="5">3.1.11.6</ecNumber>
    </recommendedName>
    <alternativeName>
        <fullName evidence="5">Exodeoxyribonuclease VII large subunit</fullName>
        <shortName evidence="5">Exonuclease VII large subunit</shortName>
    </alternativeName>
</protein>
<dbReference type="CDD" id="cd04489">
    <property type="entry name" value="ExoVII_LU_OBF"/>
    <property type="match status" value="1"/>
</dbReference>
<dbReference type="PANTHER" id="PTHR30008">
    <property type="entry name" value="EXODEOXYRIBONUCLEASE 7 LARGE SUBUNIT"/>
    <property type="match status" value="1"/>
</dbReference>